<evidence type="ECO:0000313" key="1">
    <source>
        <dbReference type="EMBL" id="BAC53802.1"/>
    </source>
</evidence>
<reference evidence="1" key="1">
    <citation type="submission" date="2000-12" db="EMBL/GenBank/DDBJ databases">
        <title>Isolation and characterization of novel human and mouse genes, which are expressed in the digestive tract.</title>
        <authorList>
            <person name="Daigo Y."/>
            <person name="Takayama I."/>
            <person name="Fujino M.A."/>
        </authorList>
    </citation>
    <scope>NUCLEOTIDE SEQUENCE</scope>
</reference>
<organism evidence="1">
    <name type="scientific">Mus musculus</name>
    <name type="common">Mouse</name>
    <dbReference type="NCBI Taxonomy" id="10090"/>
    <lineage>
        <taxon>Eukaryota</taxon>
        <taxon>Metazoa</taxon>
        <taxon>Chordata</taxon>
        <taxon>Craniata</taxon>
        <taxon>Vertebrata</taxon>
        <taxon>Euteleostomi</taxon>
        <taxon>Mammalia</taxon>
        <taxon>Eutheria</taxon>
        <taxon>Euarchontoglires</taxon>
        <taxon>Glires</taxon>
        <taxon>Rodentia</taxon>
        <taxon>Myomorpha</taxon>
        <taxon>Muroidea</taxon>
        <taxon>Muridae</taxon>
        <taxon>Murinae</taxon>
        <taxon>Mus</taxon>
        <taxon>Mus</taxon>
    </lineage>
</organism>
<name>Q8CHL1_MOUSE</name>
<evidence type="ECO:0000313" key="2">
    <source>
        <dbReference type="MGI" id="MGI:1917036"/>
    </source>
</evidence>
<dbReference type="AlphaFoldDB" id="Q8CHL1"/>
<protein>
    <submittedName>
        <fullName evidence="1">MDRWMS1 protein</fullName>
    </submittedName>
</protein>
<gene>
    <name evidence="2" type="primary">Tprkb</name>
    <name evidence="1" type="synonym">mDRWMS1</name>
</gene>
<accession>Q8CHL1</accession>
<dbReference type="AGR" id="MGI:1917036"/>
<sequence length="89" mass="10039">MFDGSFSPSLYLVLDCIHQDRLGQGLAKLCEEPDKYFAPQRPPHLVPATITQYDLCSLKAATEDRYRVSGLCPVSLDLNKQWAALELRL</sequence>
<proteinExistence type="evidence at transcript level"/>
<dbReference type="MGI" id="MGI:1917036">
    <property type="gene designation" value="Tprkb"/>
</dbReference>
<dbReference type="EMBL" id="AB052769">
    <property type="protein sequence ID" value="BAC53802.1"/>
    <property type="molecule type" value="mRNA"/>
</dbReference>